<dbReference type="GO" id="GO:0005886">
    <property type="term" value="C:plasma membrane"/>
    <property type="evidence" value="ECO:0007669"/>
    <property type="project" value="TreeGrafter"/>
</dbReference>
<dbReference type="InterPro" id="IPR027417">
    <property type="entry name" value="P-loop_NTPase"/>
</dbReference>
<dbReference type="Gene3D" id="3.40.50.300">
    <property type="entry name" value="P-loop containing nucleotide triphosphate hydrolases"/>
    <property type="match status" value="1"/>
</dbReference>
<accession>A0A1G8X2U6</accession>
<keyword evidence="2" id="KW-0547">Nucleotide-binding</keyword>
<evidence type="ECO:0000256" key="3">
    <source>
        <dbReference type="ARBA" id="ARBA00022840"/>
    </source>
</evidence>
<protein>
    <submittedName>
        <fullName evidence="5">Amino acid/amide ABC transporter ATP-binding protein 1, HAAT family</fullName>
    </submittedName>
</protein>
<dbReference type="Pfam" id="PF00005">
    <property type="entry name" value="ABC_tran"/>
    <property type="match status" value="1"/>
</dbReference>
<dbReference type="Pfam" id="PF12399">
    <property type="entry name" value="BCA_ABC_TP_C"/>
    <property type="match status" value="1"/>
</dbReference>
<evidence type="ECO:0000313" key="6">
    <source>
        <dbReference type="Proteomes" id="UP000198856"/>
    </source>
</evidence>
<dbReference type="PROSITE" id="PS50893">
    <property type="entry name" value="ABC_TRANSPORTER_2"/>
    <property type="match status" value="1"/>
</dbReference>
<keyword evidence="1" id="KW-0813">Transport</keyword>
<organism evidence="5 6">
    <name type="scientific">Halovenus aranensis</name>
    <dbReference type="NCBI Taxonomy" id="890420"/>
    <lineage>
        <taxon>Archaea</taxon>
        <taxon>Methanobacteriati</taxon>
        <taxon>Methanobacteriota</taxon>
        <taxon>Stenosarchaea group</taxon>
        <taxon>Halobacteria</taxon>
        <taxon>Halobacteriales</taxon>
        <taxon>Haloarculaceae</taxon>
        <taxon>Halovenus</taxon>
    </lineage>
</organism>
<dbReference type="PANTHER" id="PTHR45772:SF3">
    <property type="entry name" value="ABC TRANSPORTER ATP-BINDING PROTEIN"/>
    <property type="match status" value="1"/>
</dbReference>
<feature type="domain" description="ABC transporter" evidence="4">
    <location>
        <begin position="2"/>
        <end position="246"/>
    </location>
</feature>
<dbReference type="Proteomes" id="UP000198856">
    <property type="component" value="Unassembled WGS sequence"/>
</dbReference>
<gene>
    <name evidence="5" type="ORF">SAMN05216226_11082</name>
</gene>
<dbReference type="EMBL" id="FNFC01000010">
    <property type="protein sequence ID" value="SDJ84932.1"/>
    <property type="molecule type" value="Genomic_DNA"/>
</dbReference>
<evidence type="ECO:0000256" key="1">
    <source>
        <dbReference type="ARBA" id="ARBA00022448"/>
    </source>
</evidence>
<dbReference type="AlphaFoldDB" id="A0A1G8X2U6"/>
<dbReference type="CDD" id="cd03219">
    <property type="entry name" value="ABC_Mj1267_LivG_branched"/>
    <property type="match status" value="1"/>
</dbReference>
<keyword evidence="6" id="KW-1185">Reference proteome</keyword>
<dbReference type="OrthoDB" id="44250at2157"/>
<evidence type="ECO:0000259" key="4">
    <source>
        <dbReference type="PROSITE" id="PS50893"/>
    </source>
</evidence>
<dbReference type="GO" id="GO:0005524">
    <property type="term" value="F:ATP binding"/>
    <property type="evidence" value="ECO:0007669"/>
    <property type="project" value="UniProtKB-KW"/>
</dbReference>
<reference evidence="5 6" key="1">
    <citation type="submission" date="2016-10" db="EMBL/GenBank/DDBJ databases">
        <authorList>
            <person name="de Groot N.N."/>
        </authorList>
    </citation>
    <scope>NUCLEOTIDE SEQUENCE [LARGE SCALE GENOMIC DNA]</scope>
    <source>
        <strain evidence="5 6">IBRC-M10015</strain>
    </source>
</reference>
<dbReference type="SMART" id="SM00382">
    <property type="entry name" value="AAA"/>
    <property type="match status" value="1"/>
</dbReference>
<dbReference type="PANTHER" id="PTHR45772">
    <property type="entry name" value="CONSERVED COMPONENT OF ABC TRANSPORTER FOR NATURAL AMINO ACIDS-RELATED"/>
    <property type="match status" value="1"/>
</dbReference>
<dbReference type="RefSeq" id="WP_092703034.1">
    <property type="nucleotide sequence ID" value="NZ_FNFC01000010.1"/>
</dbReference>
<proteinExistence type="predicted"/>
<sequence length="259" mass="28228">MLRTTALTKRFGGLTAVDSVDFELDDRLTSLIGPNGAGKTTFFNLLTGALEPSEGSIELGGADGWADVTDDTTYETAQLGVHRSYQITNVFPTSSVLENVRIAQQAHSDDSWRFWRNVNAFDDHYERAHEILERVGLDEKASQPAENLSHGEKRQLEVGIALAGDPDVLLLDEPNAGVSTEDVDSIRQIIEDVATDHAVLLVEHNMDLVMDVSDRIVVLNQGEIIADGEPDAIRGNPEVQDAYLGGYEPGDLQRSEGVA</sequence>
<evidence type="ECO:0000313" key="5">
    <source>
        <dbReference type="EMBL" id="SDJ84932.1"/>
    </source>
</evidence>
<dbReference type="SUPFAM" id="SSF52540">
    <property type="entry name" value="P-loop containing nucleoside triphosphate hydrolases"/>
    <property type="match status" value="1"/>
</dbReference>
<dbReference type="InterPro" id="IPR032823">
    <property type="entry name" value="BCA_ABC_TP_C"/>
</dbReference>
<dbReference type="InterPro" id="IPR003439">
    <property type="entry name" value="ABC_transporter-like_ATP-bd"/>
</dbReference>
<dbReference type="InterPro" id="IPR003593">
    <property type="entry name" value="AAA+_ATPase"/>
</dbReference>
<name>A0A1G8X2U6_9EURY</name>
<evidence type="ECO:0000256" key="2">
    <source>
        <dbReference type="ARBA" id="ARBA00022741"/>
    </source>
</evidence>
<dbReference type="STRING" id="890420.SAMN05216226_11082"/>
<dbReference type="GO" id="GO:0016887">
    <property type="term" value="F:ATP hydrolysis activity"/>
    <property type="evidence" value="ECO:0007669"/>
    <property type="project" value="InterPro"/>
</dbReference>
<keyword evidence="3 5" id="KW-0067">ATP-binding</keyword>
<dbReference type="InterPro" id="IPR051120">
    <property type="entry name" value="ABC_AA/LPS_Transport"/>
</dbReference>